<accession>A0A1Z4GHJ1</accession>
<dbReference type="Proteomes" id="UP000218287">
    <property type="component" value="Chromosome"/>
</dbReference>
<evidence type="ECO:0000313" key="2">
    <source>
        <dbReference type="Proteomes" id="UP000218287"/>
    </source>
</evidence>
<dbReference type="OrthoDB" id="489140at2"/>
<keyword evidence="2" id="KW-1185">Reference proteome</keyword>
<proteinExistence type="predicted"/>
<protein>
    <recommendedName>
        <fullName evidence="3">Addiction module component</fullName>
    </recommendedName>
</protein>
<gene>
    <name evidence="1" type="ORF">NIES21_27940</name>
</gene>
<sequence length="72" mass="8224">MTELLEYTISRLKNLPADEQDAIAAIILDELEDERRWDEAFAKSPDLLAKLASEAMAEYRTGKTQELDPEKL</sequence>
<reference evidence="1 2" key="1">
    <citation type="submission" date="2017-06" db="EMBL/GenBank/DDBJ databases">
        <title>Genome sequencing of cyanobaciteial culture collection at National Institute for Environmental Studies (NIES).</title>
        <authorList>
            <person name="Hirose Y."/>
            <person name="Shimura Y."/>
            <person name="Fujisawa T."/>
            <person name="Nakamura Y."/>
            <person name="Kawachi M."/>
        </authorList>
    </citation>
    <scope>NUCLEOTIDE SEQUENCE [LARGE SCALE GENOMIC DNA]</scope>
    <source>
        <strain evidence="1 2">NIES-21</strain>
    </source>
</reference>
<name>A0A1Z4GHJ1_9CYAN</name>
<evidence type="ECO:0008006" key="3">
    <source>
        <dbReference type="Google" id="ProtNLM"/>
    </source>
</evidence>
<dbReference type="EMBL" id="AP018174">
    <property type="protein sequence ID" value="BAY16960.1"/>
    <property type="molecule type" value="Genomic_DNA"/>
</dbReference>
<organism evidence="1 2">
    <name type="scientific">Anabaenopsis circularis NIES-21</name>
    <dbReference type="NCBI Taxonomy" id="1085406"/>
    <lineage>
        <taxon>Bacteria</taxon>
        <taxon>Bacillati</taxon>
        <taxon>Cyanobacteriota</taxon>
        <taxon>Cyanophyceae</taxon>
        <taxon>Nostocales</taxon>
        <taxon>Nodulariaceae</taxon>
        <taxon>Anabaenopsis</taxon>
    </lineage>
</organism>
<evidence type="ECO:0000313" key="1">
    <source>
        <dbReference type="EMBL" id="BAY16960.1"/>
    </source>
</evidence>
<dbReference type="AlphaFoldDB" id="A0A1Z4GHJ1"/>